<keyword evidence="1 4" id="KW-0560">Oxidoreductase</keyword>
<dbReference type="InterPro" id="IPR018211">
    <property type="entry name" value="ADH_Fe_CS"/>
</dbReference>
<dbReference type="SUPFAM" id="SSF56796">
    <property type="entry name" value="Dehydroquinate synthase-like"/>
    <property type="match status" value="1"/>
</dbReference>
<proteinExistence type="predicted"/>
<dbReference type="Proteomes" id="UP000004835">
    <property type="component" value="Unassembled WGS sequence"/>
</dbReference>
<dbReference type="HOGENOM" id="CLU_007207_0_0_9"/>
<dbReference type="GO" id="GO:0004022">
    <property type="term" value="F:alcohol dehydrogenase (NAD+) activity"/>
    <property type="evidence" value="ECO:0007669"/>
    <property type="project" value="UniProtKB-ARBA"/>
</dbReference>
<protein>
    <submittedName>
        <fullName evidence="4">Lactaldehyde reductase</fullName>
        <ecNumber evidence="4">1.1.1.77</ecNumber>
    </submittedName>
</protein>
<dbReference type="InterPro" id="IPR056798">
    <property type="entry name" value="ADH_Fe_C"/>
</dbReference>
<dbReference type="PROSITE" id="PS00913">
    <property type="entry name" value="ADH_IRON_1"/>
    <property type="match status" value="1"/>
</dbReference>
<sequence>MEVGRMANRMILNETSYFGKGAIENVPTEFKARGFKKAAVITDKDLVEFEVATKVTKLLDEAGVDYALYDGIVPNPTIQNVKDGLAFVKEAQADCIIAIGGGSPIDTAKAIAIIATNPEFSDVISLEGVADTKNPCLPILAVPTTSGTAAEVTINYVITDEENHRKFVCVDPHDIPLVAFVDSDMMMGMPKSLAAATGMDAMTHAIEGFITKGAWEMTDMLHIKAIEIIGRSLRDSVNGDQAGREAMALGQYIAGMGFSNVGLGLVHGMAHPLSAWYNIPHGVACASLLPTIMKYNKDFTGEKYREIAIVLGIEGAETMSLEDVRDAACQAIDQLSKDVGIPATISELGVKEEDIPAIAKDALNDVCTPGNPRETTLEEIIELYRSLM</sequence>
<feature type="domain" description="Alcohol dehydrogenase iron-type/glycerol dehydrogenase GldA" evidence="2">
    <location>
        <begin position="16"/>
        <end position="182"/>
    </location>
</feature>
<evidence type="ECO:0000313" key="5">
    <source>
        <dbReference type="Proteomes" id="UP000004835"/>
    </source>
</evidence>
<dbReference type="InterPro" id="IPR013460">
    <property type="entry name" value="Lactal_redase"/>
</dbReference>
<evidence type="ECO:0000256" key="1">
    <source>
        <dbReference type="ARBA" id="ARBA00023002"/>
    </source>
</evidence>
<dbReference type="PROSITE" id="PS00060">
    <property type="entry name" value="ADH_IRON_2"/>
    <property type="match status" value="1"/>
</dbReference>
<feature type="domain" description="Fe-containing alcohol dehydrogenase-like C-terminal" evidence="3">
    <location>
        <begin position="195"/>
        <end position="387"/>
    </location>
</feature>
<dbReference type="EC" id="1.1.1.77" evidence="4"/>
<evidence type="ECO:0000259" key="3">
    <source>
        <dbReference type="Pfam" id="PF25137"/>
    </source>
</evidence>
<evidence type="ECO:0000313" key="4">
    <source>
        <dbReference type="EMBL" id="EGC70180.1"/>
    </source>
</evidence>
<dbReference type="PANTHER" id="PTHR11496">
    <property type="entry name" value="ALCOHOL DEHYDROGENASE"/>
    <property type="match status" value="1"/>
</dbReference>
<dbReference type="PANTHER" id="PTHR11496:SF106">
    <property type="entry name" value="LACTALDEHYDE REDUCTASE"/>
    <property type="match status" value="1"/>
</dbReference>
<dbReference type="InterPro" id="IPR039697">
    <property type="entry name" value="Alcohol_dehydrogenase_Fe"/>
</dbReference>
<comment type="caution">
    <text evidence="4">The sequence shown here is derived from an EMBL/GenBank/DDBJ whole genome shotgun (WGS) entry which is preliminary data.</text>
</comment>
<gene>
    <name evidence="4" type="primary">fucO</name>
    <name evidence="4" type="ORF">HMPREF9087_1568</name>
</gene>
<dbReference type="FunFam" id="1.20.1090.10:FF:000001">
    <property type="entry name" value="Aldehyde-alcohol dehydrogenase"/>
    <property type="match status" value="1"/>
</dbReference>
<dbReference type="InterPro" id="IPR001670">
    <property type="entry name" value="ADH_Fe/GldA"/>
</dbReference>
<dbReference type="NCBIfam" id="TIGR02638">
    <property type="entry name" value="lactal_redase"/>
    <property type="match status" value="1"/>
</dbReference>
<dbReference type="Gene3D" id="1.20.1090.10">
    <property type="entry name" value="Dehydroquinate synthase-like - alpha domain"/>
    <property type="match status" value="1"/>
</dbReference>
<dbReference type="NCBIfam" id="NF007911">
    <property type="entry name" value="PRK10624.1"/>
    <property type="match status" value="1"/>
</dbReference>
<accession>F0EJD0</accession>
<dbReference type="GO" id="GO:0046872">
    <property type="term" value="F:metal ion binding"/>
    <property type="evidence" value="ECO:0007669"/>
    <property type="project" value="InterPro"/>
</dbReference>
<dbReference type="GO" id="GO:0008912">
    <property type="term" value="F:lactaldehyde reductase activity"/>
    <property type="evidence" value="ECO:0007669"/>
    <property type="project" value="UniProtKB-EC"/>
</dbReference>
<organism evidence="4 5">
    <name type="scientific">Enterococcus casseliflavus ATCC 12755</name>
    <dbReference type="NCBI Taxonomy" id="888066"/>
    <lineage>
        <taxon>Bacteria</taxon>
        <taxon>Bacillati</taxon>
        <taxon>Bacillota</taxon>
        <taxon>Bacilli</taxon>
        <taxon>Lactobacillales</taxon>
        <taxon>Enterococcaceae</taxon>
        <taxon>Enterococcus</taxon>
    </lineage>
</organism>
<reference evidence="4 5" key="1">
    <citation type="submission" date="2011-01" db="EMBL/GenBank/DDBJ databases">
        <authorList>
            <person name="Muzny D."/>
            <person name="Qin X."/>
            <person name="Deng J."/>
            <person name="Jiang H."/>
            <person name="Liu Y."/>
            <person name="Qu J."/>
            <person name="Song X.-Z."/>
            <person name="Zhang L."/>
            <person name="Thornton R."/>
            <person name="Coyle M."/>
            <person name="Francisco L."/>
            <person name="Jackson L."/>
            <person name="Javaid M."/>
            <person name="Korchina V."/>
            <person name="Kovar C."/>
            <person name="Mata R."/>
            <person name="Mathew T."/>
            <person name="Ngo R."/>
            <person name="Nguyen L."/>
            <person name="Nguyen N."/>
            <person name="Okwuonu G."/>
            <person name="Ongeri F."/>
            <person name="Pham C."/>
            <person name="Simmons D."/>
            <person name="Wilczek-Boney K."/>
            <person name="Hale W."/>
            <person name="Jakkamsetti A."/>
            <person name="Pham P."/>
            <person name="Ruth R."/>
            <person name="San Lucas F."/>
            <person name="Warren J."/>
            <person name="Zhang J."/>
            <person name="Zhao Z."/>
            <person name="Zhou C."/>
            <person name="Zhu D."/>
            <person name="Lee S."/>
            <person name="Bess C."/>
            <person name="Blankenburg K."/>
            <person name="Forbes L."/>
            <person name="Fu Q."/>
            <person name="Gubbala S."/>
            <person name="Hirani K."/>
            <person name="Jayaseelan J.C."/>
            <person name="Lara F."/>
            <person name="Munidasa M."/>
            <person name="Palculict T."/>
            <person name="Patil S."/>
            <person name="Pu L.-L."/>
            <person name="Saada N."/>
            <person name="Tang L."/>
            <person name="Weissenberger G."/>
            <person name="Zhu Y."/>
            <person name="Hemphill L."/>
            <person name="Shang Y."/>
            <person name="Youmans B."/>
            <person name="Ayvaz T."/>
            <person name="Ross M."/>
            <person name="Santibanez J."/>
            <person name="Aqrawi P."/>
            <person name="Gross S."/>
            <person name="Joshi V."/>
            <person name="Fowler G."/>
            <person name="Nazareth L."/>
            <person name="Reid J."/>
            <person name="Worley K."/>
            <person name="Petrosino J."/>
            <person name="Highlander S."/>
            <person name="Gibbs R."/>
        </authorList>
    </citation>
    <scope>NUCLEOTIDE SEQUENCE [LARGE SCALE GENOMIC DNA]</scope>
    <source>
        <strain evidence="4 5">ATCC 12755</strain>
    </source>
</reference>
<dbReference type="CDD" id="cd08176">
    <property type="entry name" value="LPO"/>
    <property type="match status" value="1"/>
</dbReference>
<dbReference type="EMBL" id="AEWT01000010">
    <property type="protein sequence ID" value="EGC70180.1"/>
    <property type="molecule type" value="Genomic_DNA"/>
</dbReference>
<dbReference type="AlphaFoldDB" id="F0EJD0"/>
<dbReference type="Pfam" id="PF00465">
    <property type="entry name" value="Fe-ADH"/>
    <property type="match status" value="1"/>
</dbReference>
<dbReference type="Pfam" id="PF25137">
    <property type="entry name" value="ADH_Fe_C"/>
    <property type="match status" value="1"/>
</dbReference>
<dbReference type="Gene3D" id="3.40.50.1970">
    <property type="match status" value="1"/>
</dbReference>
<evidence type="ECO:0000259" key="2">
    <source>
        <dbReference type="Pfam" id="PF00465"/>
    </source>
</evidence>
<name>F0EJD0_ENTCA</name>
<dbReference type="FunFam" id="3.40.50.1970:FF:000003">
    <property type="entry name" value="Alcohol dehydrogenase, iron-containing"/>
    <property type="match status" value="1"/>
</dbReference>